<gene>
    <name evidence="2" type="ORF">METZ01_LOCUS267583</name>
</gene>
<protein>
    <submittedName>
        <fullName evidence="2">Uncharacterized protein</fullName>
    </submittedName>
</protein>
<feature type="non-terminal residue" evidence="2">
    <location>
        <position position="1"/>
    </location>
</feature>
<accession>A0A382JSJ5</accession>
<organism evidence="2">
    <name type="scientific">marine metagenome</name>
    <dbReference type="NCBI Taxonomy" id="408172"/>
    <lineage>
        <taxon>unclassified sequences</taxon>
        <taxon>metagenomes</taxon>
        <taxon>ecological metagenomes</taxon>
    </lineage>
</organism>
<proteinExistence type="predicted"/>
<dbReference type="AlphaFoldDB" id="A0A382JSJ5"/>
<evidence type="ECO:0000313" key="2">
    <source>
        <dbReference type="EMBL" id="SVC14729.1"/>
    </source>
</evidence>
<reference evidence="2" key="1">
    <citation type="submission" date="2018-05" db="EMBL/GenBank/DDBJ databases">
        <authorList>
            <person name="Lanie J.A."/>
            <person name="Ng W.-L."/>
            <person name="Kazmierczak K.M."/>
            <person name="Andrzejewski T.M."/>
            <person name="Davidsen T.M."/>
            <person name="Wayne K.J."/>
            <person name="Tettelin H."/>
            <person name="Glass J.I."/>
            <person name="Rusch D."/>
            <person name="Podicherti R."/>
            <person name="Tsui H.-C.T."/>
            <person name="Winkler M.E."/>
        </authorList>
    </citation>
    <scope>NUCLEOTIDE SEQUENCE</scope>
</reference>
<evidence type="ECO:0000256" key="1">
    <source>
        <dbReference type="SAM" id="MobiDB-lite"/>
    </source>
</evidence>
<feature type="compositionally biased region" description="Basic and acidic residues" evidence="1">
    <location>
        <begin position="156"/>
        <end position="168"/>
    </location>
</feature>
<feature type="region of interest" description="Disordered" evidence="1">
    <location>
        <begin position="145"/>
        <end position="168"/>
    </location>
</feature>
<sequence length="168" mass="18894">VAHNGSRQVSPTEFLNERFQISFGEDKQSFATLVSELKTAADTHGISSDDLKIVVIASSTYWKITKELFSASLDEFTALDGPNVTLAGRHDRERPLTFTAKTLRIEAGCLLSKTIEKRPLRPFRKGTWLAKTHYAINPGQDFEGFEPKPLNAPARSELHIEEHEQTQR</sequence>
<name>A0A382JSJ5_9ZZZZ</name>
<dbReference type="EMBL" id="UINC01075991">
    <property type="protein sequence ID" value="SVC14729.1"/>
    <property type="molecule type" value="Genomic_DNA"/>
</dbReference>
<feature type="non-terminal residue" evidence="2">
    <location>
        <position position="168"/>
    </location>
</feature>